<feature type="domain" description="Glucose-methanol-choline oxidoreductase C-terminal" evidence="5">
    <location>
        <begin position="52"/>
        <end position="187"/>
    </location>
</feature>
<comment type="caution">
    <text evidence="6">The sequence shown here is derived from an EMBL/GenBank/DDBJ whole genome shotgun (WGS) entry which is preliminary data.</text>
</comment>
<feature type="non-terminal residue" evidence="6">
    <location>
        <position position="439"/>
    </location>
</feature>
<evidence type="ECO:0000259" key="5">
    <source>
        <dbReference type="Pfam" id="PF05199"/>
    </source>
</evidence>
<keyword evidence="4" id="KW-0560">Oxidoreductase</keyword>
<dbReference type="EMBL" id="CAXAMM010024695">
    <property type="protein sequence ID" value="CAK9055825.1"/>
    <property type="molecule type" value="Genomic_DNA"/>
</dbReference>
<reference evidence="6 7" key="1">
    <citation type="submission" date="2024-02" db="EMBL/GenBank/DDBJ databases">
        <authorList>
            <person name="Chen Y."/>
            <person name="Shah S."/>
            <person name="Dougan E. K."/>
            <person name="Thang M."/>
            <person name="Chan C."/>
        </authorList>
    </citation>
    <scope>NUCLEOTIDE SEQUENCE [LARGE SCALE GENOMIC DNA]</scope>
</reference>
<proteinExistence type="inferred from homology"/>
<dbReference type="PANTHER" id="PTHR46056">
    <property type="entry name" value="LONG-CHAIN-ALCOHOL OXIDASE"/>
    <property type="match status" value="1"/>
</dbReference>
<sequence>MADMAAQGLMFEGGTIPFIGHGLFSNFYGESFVRFCEQYQQTAYFGFMIRDTSEGRVRKGPHRDVPWISYHMNNNDFSLFLKGIETLCRIYLAAGAEKVLVPGLTGLTEIDNEKQLDAFLAKRHKPRDFLMSAYHPLGTARLSAHASDGVCDADHRVHGWHGLYVMDGSNVPTSLGANPQVTIMAMASRAFTTRIFSLSAPRVFRGTVDIDGQQCECHGELTIFVSGPHYWLEFDHPTLGSLRAEGKKTYGKGGWIQSLITCPMTIFRAAPGTGRECIQPVRSPAVIPYHGCQYSGRGGHYESWFLRANAPDSARAFWIRYTLFVPADTKRQPMGELWAIWFDGDRDQVTAVKEEYPLSDCQFDDHSMTVQLASAHLQSHALNGKAEHGGNRLSWTLHYDDGQAPILFLPENLYGKKLPRAKSVVSRPMVRFNGHVTVN</sequence>
<evidence type="ECO:0000256" key="2">
    <source>
        <dbReference type="ARBA" id="ARBA00022630"/>
    </source>
</evidence>
<accession>A0ABP0MWE2</accession>
<dbReference type="Proteomes" id="UP001642464">
    <property type="component" value="Unassembled WGS sequence"/>
</dbReference>
<keyword evidence="2" id="KW-0285">Flavoprotein</keyword>
<evidence type="ECO:0000256" key="3">
    <source>
        <dbReference type="ARBA" id="ARBA00022827"/>
    </source>
</evidence>
<evidence type="ECO:0000256" key="1">
    <source>
        <dbReference type="ARBA" id="ARBA00010790"/>
    </source>
</evidence>
<dbReference type="PANTHER" id="PTHR46056:SF12">
    <property type="entry name" value="LONG-CHAIN-ALCOHOL OXIDASE"/>
    <property type="match status" value="1"/>
</dbReference>
<evidence type="ECO:0000256" key="4">
    <source>
        <dbReference type="ARBA" id="ARBA00023002"/>
    </source>
</evidence>
<comment type="similarity">
    <text evidence="1">Belongs to the GMC oxidoreductase family.</text>
</comment>
<dbReference type="InterPro" id="IPR007867">
    <property type="entry name" value="GMC_OxRtase_C"/>
</dbReference>
<keyword evidence="3" id="KW-0274">FAD</keyword>
<protein>
    <submittedName>
        <fullName evidence="6">Uncharacterized GMC-type oxidoreductase Rv0492c</fullName>
    </submittedName>
</protein>
<organism evidence="6 7">
    <name type="scientific">Durusdinium trenchii</name>
    <dbReference type="NCBI Taxonomy" id="1381693"/>
    <lineage>
        <taxon>Eukaryota</taxon>
        <taxon>Sar</taxon>
        <taxon>Alveolata</taxon>
        <taxon>Dinophyceae</taxon>
        <taxon>Suessiales</taxon>
        <taxon>Symbiodiniaceae</taxon>
        <taxon>Durusdinium</taxon>
    </lineage>
</organism>
<keyword evidence="7" id="KW-1185">Reference proteome</keyword>
<dbReference type="SUPFAM" id="SSF51905">
    <property type="entry name" value="FAD/NAD(P)-binding domain"/>
    <property type="match status" value="1"/>
</dbReference>
<dbReference type="Gene3D" id="3.50.50.60">
    <property type="entry name" value="FAD/NAD(P)-binding domain"/>
    <property type="match status" value="1"/>
</dbReference>
<dbReference type="Pfam" id="PF05199">
    <property type="entry name" value="GMC_oxred_C"/>
    <property type="match status" value="1"/>
</dbReference>
<evidence type="ECO:0000313" key="7">
    <source>
        <dbReference type="Proteomes" id="UP001642464"/>
    </source>
</evidence>
<name>A0ABP0MWE2_9DINO</name>
<dbReference type="InterPro" id="IPR036188">
    <property type="entry name" value="FAD/NAD-bd_sf"/>
</dbReference>
<dbReference type="SUPFAM" id="SSF159245">
    <property type="entry name" value="AttH-like"/>
    <property type="match status" value="1"/>
</dbReference>
<gene>
    <name evidence="6" type="ORF">SCF082_LOCUS30146</name>
</gene>
<evidence type="ECO:0000313" key="6">
    <source>
        <dbReference type="EMBL" id="CAK9055825.1"/>
    </source>
</evidence>